<dbReference type="EMBL" id="MU970059">
    <property type="protein sequence ID" value="KAK9323585.1"/>
    <property type="molecule type" value="Genomic_DNA"/>
</dbReference>
<comment type="caution">
    <text evidence="1">The sequence shown here is derived from an EMBL/GenBank/DDBJ whole genome shotgun (WGS) entry which is preliminary data.</text>
</comment>
<accession>A0ACC3TQT3</accession>
<keyword evidence="2" id="KW-1185">Reference proteome</keyword>
<gene>
    <name evidence="1" type="ORF">V1517DRAFT_345145</name>
</gene>
<evidence type="ECO:0000313" key="2">
    <source>
        <dbReference type="Proteomes" id="UP001489719"/>
    </source>
</evidence>
<sequence>MTDERDLEIDDLINNLDKDYYTAHPTTTDSGQKSRDLNSLVRLWIAERTCPDILPYAHDLLDTVVERIREQVEFIEVNTVSGDASGSTKLNLLLVETELERVKFLVRGYLRARIHKIDRYYMHVLTNSDVQARLSQSELRYTKRRANQLRRYYDLRFLSSLPPSLQRLDDTAGGLQMVDVPSLDEVVFIRVLHDVPGEIDLGNDDKVQLRKGNIYVLSYKVVRRYIADGDVQLV</sequence>
<evidence type="ECO:0000313" key="1">
    <source>
        <dbReference type="EMBL" id="KAK9323585.1"/>
    </source>
</evidence>
<name>A0ACC3TQT3_9ASCO</name>
<protein>
    <submittedName>
        <fullName evidence="1">Uncharacterized protein</fullName>
    </submittedName>
</protein>
<organism evidence="1 2">
    <name type="scientific">Lipomyces orientalis</name>
    <dbReference type="NCBI Taxonomy" id="1233043"/>
    <lineage>
        <taxon>Eukaryota</taxon>
        <taxon>Fungi</taxon>
        <taxon>Dikarya</taxon>
        <taxon>Ascomycota</taxon>
        <taxon>Saccharomycotina</taxon>
        <taxon>Lipomycetes</taxon>
        <taxon>Lipomycetales</taxon>
        <taxon>Lipomycetaceae</taxon>
        <taxon>Lipomyces</taxon>
    </lineage>
</organism>
<reference evidence="2" key="1">
    <citation type="journal article" date="2024" name="Front. Bioeng. Biotechnol.">
        <title>Genome-scale model development and genomic sequencing of the oleaginous clade Lipomyces.</title>
        <authorList>
            <person name="Czajka J.J."/>
            <person name="Han Y."/>
            <person name="Kim J."/>
            <person name="Mondo S.J."/>
            <person name="Hofstad B.A."/>
            <person name="Robles A."/>
            <person name="Haridas S."/>
            <person name="Riley R."/>
            <person name="LaButti K."/>
            <person name="Pangilinan J."/>
            <person name="Andreopoulos W."/>
            <person name="Lipzen A."/>
            <person name="Yan J."/>
            <person name="Wang M."/>
            <person name="Ng V."/>
            <person name="Grigoriev I.V."/>
            <person name="Spatafora J.W."/>
            <person name="Magnuson J.K."/>
            <person name="Baker S.E."/>
            <person name="Pomraning K.R."/>
        </authorList>
    </citation>
    <scope>NUCLEOTIDE SEQUENCE [LARGE SCALE GENOMIC DNA]</scope>
    <source>
        <strain evidence="2">CBS 10300</strain>
    </source>
</reference>
<dbReference type="Proteomes" id="UP001489719">
    <property type="component" value="Unassembled WGS sequence"/>
</dbReference>
<proteinExistence type="predicted"/>